<dbReference type="OrthoDB" id="4807664at2759"/>
<dbReference type="Pfam" id="PF12796">
    <property type="entry name" value="Ank_2"/>
    <property type="match status" value="1"/>
</dbReference>
<dbReference type="InterPro" id="IPR027417">
    <property type="entry name" value="P-loop_NTPase"/>
</dbReference>
<dbReference type="SUPFAM" id="SSF48403">
    <property type="entry name" value="Ankyrin repeat"/>
    <property type="match status" value="1"/>
</dbReference>
<dbReference type="PROSITE" id="PS50088">
    <property type="entry name" value="ANK_REPEAT"/>
    <property type="match status" value="3"/>
</dbReference>
<keyword evidence="1" id="KW-0677">Repeat</keyword>
<keyword evidence="2" id="KW-0040">ANK repeat</keyword>
<evidence type="ECO:0000256" key="1">
    <source>
        <dbReference type="ARBA" id="ARBA00022737"/>
    </source>
</evidence>
<gene>
    <name evidence="5" type="ORF">P875_00076228</name>
</gene>
<dbReference type="Gene3D" id="3.40.50.300">
    <property type="entry name" value="P-loop containing nucleotide triphosphate hydrolases"/>
    <property type="match status" value="1"/>
</dbReference>
<sequence>MSPDNQNHLLGKLCPGDSTAERQETLSRERVGTLGNWFLKDKLTQDWINGSGLQLLWAYGPAATGKTYISSLVVDHIRAKESRPGIAVFYFNDAHPQYNVADFGVAFSSISRQLMTQIIDPPADILDLAEGYSAFHSLDGGKSAGLWSLITSSFKSVFVVFDAVNASEAALKDMLVYLGGNDVQNSRLHILITSRYPPPCSLLRTYKLPTIVTRASDDDLMTYIMHELGDVSAEKHLSAIPKDVRETMSAVIELLDGVFPPLPRHRAISDTLDGLVQVLSNEPPSEKPKGLSQLALAYLTKAEHGQNTLQVLHLVCTLEEIGYKPTISQIVDILRSFSIYKIEDINYTSDDIAKMCTGFVSLSARTQTMRIRSSLLQSYLREEASKSNTKGTMLRAALSYLSQEDFQSGACTSSASLKKRFQTHPFLPFAARIISLYTSRVPHQQEALDEFLRFASHRGSIDSYLQAADAWPYQDDDSYDELESAEQRWAYFPRGYGPLHVAAHIVGGRVFVKALLQEGEDVEGKSANGQTALHVAAGIENESETARTLLEYGANVSAVDEDGDTPLSIAVVEGGLETVKLLVEFGADVGSLDTSILVECAEERRDVVEYLTGLGVNLTDDNLIEDEMS</sequence>
<dbReference type="PANTHER" id="PTHR10039:SF16">
    <property type="entry name" value="GPI INOSITOL-DEACYLASE"/>
    <property type="match status" value="1"/>
</dbReference>
<organism evidence="5 6">
    <name type="scientific">Aspergillus parasiticus (strain ATCC 56775 / NRRL 5862 / SRRC 143 / SU-1)</name>
    <dbReference type="NCBI Taxonomy" id="1403190"/>
    <lineage>
        <taxon>Eukaryota</taxon>
        <taxon>Fungi</taxon>
        <taxon>Dikarya</taxon>
        <taxon>Ascomycota</taxon>
        <taxon>Pezizomycotina</taxon>
        <taxon>Eurotiomycetes</taxon>
        <taxon>Eurotiomycetidae</taxon>
        <taxon>Eurotiales</taxon>
        <taxon>Aspergillaceae</taxon>
        <taxon>Aspergillus</taxon>
        <taxon>Aspergillus subgen. Circumdati</taxon>
    </lineage>
</organism>
<dbReference type="SUPFAM" id="SSF52540">
    <property type="entry name" value="P-loop containing nucleoside triphosphate hydrolases"/>
    <property type="match status" value="1"/>
</dbReference>
<dbReference type="InterPro" id="IPR056884">
    <property type="entry name" value="NPHP3-like_N"/>
</dbReference>
<accession>A0A0F0IKL3</accession>
<dbReference type="SMART" id="SM00248">
    <property type="entry name" value="ANK"/>
    <property type="match status" value="3"/>
</dbReference>
<reference evidence="5 6" key="1">
    <citation type="submission" date="2015-02" db="EMBL/GenBank/DDBJ databases">
        <title>Draft genome sequence of Aspergillus parasiticus SU-1.</title>
        <authorList>
            <person name="Yu J."/>
            <person name="Fedorova N."/>
            <person name="Yin Y."/>
            <person name="Losada L."/>
            <person name="Zafar N."/>
            <person name="Taujale R."/>
            <person name="Ehrlich K.C."/>
            <person name="Bhatnagar D."/>
            <person name="Cleveland T.E."/>
            <person name="Bennett J.W."/>
            <person name="Nierman W.C."/>
        </authorList>
    </citation>
    <scope>NUCLEOTIDE SEQUENCE [LARGE SCALE GENOMIC DNA]</scope>
    <source>
        <strain evidence="6">ATCC 56775 / NRRL 5862 / SRRC 143 / SU-1</strain>
    </source>
</reference>
<feature type="domain" description="Nephrocystin 3-like N-terminal" evidence="4">
    <location>
        <begin position="35"/>
        <end position="195"/>
    </location>
</feature>
<dbReference type="STRING" id="1403190.A0A0F0IKL3"/>
<proteinExistence type="predicted"/>
<feature type="repeat" description="ANK" evidence="2">
    <location>
        <begin position="562"/>
        <end position="594"/>
    </location>
</feature>
<dbReference type="PANTHER" id="PTHR10039">
    <property type="entry name" value="AMELOGENIN"/>
    <property type="match status" value="1"/>
</dbReference>
<dbReference type="AlphaFoldDB" id="A0A0F0IKL3"/>
<evidence type="ECO:0000256" key="3">
    <source>
        <dbReference type="SAM" id="MobiDB-lite"/>
    </source>
</evidence>
<evidence type="ECO:0000313" key="5">
    <source>
        <dbReference type="EMBL" id="KJK68240.1"/>
    </source>
</evidence>
<feature type="repeat" description="ANK" evidence="2">
    <location>
        <begin position="494"/>
        <end position="527"/>
    </location>
</feature>
<comment type="caution">
    <text evidence="5">The sequence shown here is derived from an EMBL/GenBank/DDBJ whole genome shotgun (WGS) entry which is preliminary data.</text>
</comment>
<evidence type="ECO:0000313" key="6">
    <source>
        <dbReference type="Proteomes" id="UP000033540"/>
    </source>
</evidence>
<evidence type="ECO:0000256" key="2">
    <source>
        <dbReference type="PROSITE-ProRule" id="PRU00023"/>
    </source>
</evidence>
<dbReference type="PROSITE" id="PS50297">
    <property type="entry name" value="ANK_REP_REGION"/>
    <property type="match status" value="2"/>
</dbReference>
<evidence type="ECO:0000259" key="4">
    <source>
        <dbReference type="Pfam" id="PF24883"/>
    </source>
</evidence>
<feature type="region of interest" description="Disordered" evidence="3">
    <location>
        <begin position="1"/>
        <end position="23"/>
    </location>
</feature>
<dbReference type="Gene3D" id="1.25.40.20">
    <property type="entry name" value="Ankyrin repeat-containing domain"/>
    <property type="match status" value="1"/>
</dbReference>
<dbReference type="InterPro" id="IPR036770">
    <property type="entry name" value="Ankyrin_rpt-contain_sf"/>
</dbReference>
<dbReference type="InterPro" id="IPR002110">
    <property type="entry name" value="Ankyrin_rpt"/>
</dbReference>
<protein>
    <submittedName>
        <fullName evidence="5">Ankyrin repeats 3 copy</fullName>
    </submittedName>
</protein>
<feature type="repeat" description="ANK" evidence="2">
    <location>
        <begin position="528"/>
        <end position="561"/>
    </location>
</feature>
<dbReference type="EMBL" id="JZEE01000051">
    <property type="protein sequence ID" value="KJK68240.1"/>
    <property type="molecule type" value="Genomic_DNA"/>
</dbReference>
<dbReference type="Proteomes" id="UP000033540">
    <property type="component" value="Unassembled WGS sequence"/>
</dbReference>
<dbReference type="Pfam" id="PF24883">
    <property type="entry name" value="NPHP3_N"/>
    <property type="match status" value="1"/>
</dbReference>
<name>A0A0F0IKL3_ASPPU</name>